<feature type="domain" description="GFO/IDH/MocA-like oxidoreductase" evidence="2">
    <location>
        <begin position="126"/>
        <end position="245"/>
    </location>
</feature>
<name>A0ABS5ERM0_9PROT</name>
<dbReference type="Pfam" id="PF22725">
    <property type="entry name" value="GFO_IDH_MocA_C3"/>
    <property type="match status" value="1"/>
</dbReference>
<dbReference type="PANTHER" id="PTHR43708:SF8">
    <property type="entry name" value="OXIDOREDUCTASE"/>
    <property type="match status" value="1"/>
</dbReference>
<organism evidence="3 4">
    <name type="scientific">Plastoroseomonas hellenica</name>
    <dbReference type="NCBI Taxonomy" id="2687306"/>
    <lineage>
        <taxon>Bacteria</taxon>
        <taxon>Pseudomonadati</taxon>
        <taxon>Pseudomonadota</taxon>
        <taxon>Alphaproteobacteria</taxon>
        <taxon>Acetobacterales</taxon>
        <taxon>Acetobacteraceae</taxon>
        <taxon>Plastoroseomonas</taxon>
    </lineage>
</organism>
<dbReference type="RefSeq" id="WP_211850535.1">
    <property type="nucleotide sequence ID" value="NZ_JAAGBB010000001.1"/>
</dbReference>
<dbReference type="InterPro" id="IPR000683">
    <property type="entry name" value="Gfo/Idh/MocA-like_OxRdtase_N"/>
</dbReference>
<proteinExistence type="predicted"/>
<dbReference type="InterPro" id="IPR036291">
    <property type="entry name" value="NAD(P)-bd_dom_sf"/>
</dbReference>
<dbReference type="SUPFAM" id="SSF51735">
    <property type="entry name" value="NAD(P)-binding Rossmann-fold domains"/>
    <property type="match status" value="1"/>
</dbReference>
<dbReference type="Proteomes" id="UP001196870">
    <property type="component" value="Unassembled WGS sequence"/>
</dbReference>
<evidence type="ECO:0000313" key="3">
    <source>
        <dbReference type="EMBL" id="MBR0662945.1"/>
    </source>
</evidence>
<dbReference type="Gene3D" id="3.30.360.10">
    <property type="entry name" value="Dihydrodipicolinate Reductase, domain 2"/>
    <property type="match status" value="1"/>
</dbReference>
<gene>
    <name evidence="3" type="ORF">GXW71_01130</name>
</gene>
<feature type="domain" description="Gfo/Idh/MocA-like oxidoreductase N-terminal" evidence="1">
    <location>
        <begin position="3"/>
        <end position="118"/>
    </location>
</feature>
<dbReference type="EMBL" id="JAAGBB010000001">
    <property type="protein sequence ID" value="MBR0662945.1"/>
    <property type="molecule type" value="Genomic_DNA"/>
</dbReference>
<dbReference type="InterPro" id="IPR051317">
    <property type="entry name" value="Gfo/Idh/MocA_oxidoreduct"/>
</dbReference>
<evidence type="ECO:0000313" key="4">
    <source>
        <dbReference type="Proteomes" id="UP001196870"/>
    </source>
</evidence>
<dbReference type="InterPro" id="IPR055170">
    <property type="entry name" value="GFO_IDH_MocA-like_dom"/>
</dbReference>
<evidence type="ECO:0000259" key="2">
    <source>
        <dbReference type="Pfam" id="PF22725"/>
    </source>
</evidence>
<comment type="caution">
    <text evidence="3">The sequence shown here is derived from an EMBL/GenBank/DDBJ whole genome shotgun (WGS) entry which is preliminary data.</text>
</comment>
<accession>A0ABS5ERM0</accession>
<dbReference type="SUPFAM" id="SSF55347">
    <property type="entry name" value="Glyceraldehyde-3-phosphate dehydrogenase-like, C-terminal domain"/>
    <property type="match status" value="1"/>
</dbReference>
<protein>
    <submittedName>
        <fullName evidence="3">Gfo/Idh/MocA family oxidoreductase</fullName>
    </submittedName>
</protein>
<sequence>MIEAAIFGLGRWGRSLVEAAGGALRFTHAVEPDTAGARGFAARHGLALHAGAEAVLADPAIRAVVLATPHSLHHQQVLAAAAAGKAVFCEKPLALTAADARAMLTACRAAGVPMAVGHNRRFWPAMRALRALIADGALGQLLHVEAHNSNLNSDAVTGGWRLAPGESPAGGMTGAGLHALDACIGLFGPVRRVTARLLTHPPAPAPRDSVSVLLEFANGTSGLMATIRATPLFLRVHAFGTLASAEVLGETELVLRRASAPPETRRFAPEDALRAELDAFAAQVETGAPPAIAERDILATVLGFEAVVRSVETGTTIDCDAP</sequence>
<dbReference type="Gene3D" id="3.40.50.720">
    <property type="entry name" value="NAD(P)-binding Rossmann-like Domain"/>
    <property type="match status" value="1"/>
</dbReference>
<dbReference type="PANTHER" id="PTHR43708">
    <property type="entry name" value="CONSERVED EXPRESSED OXIDOREDUCTASE (EUROFUNG)"/>
    <property type="match status" value="1"/>
</dbReference>
<dbReference type="Pfam" id="PF01408">
    <property type="entry name" value="GFO_IDH_MocA"/>
    <property type="match status" value="1"/>
</dbReference>
<evidence type="ECO:0000259" key="1">
    <source>
        <dbReference type="Pfam" id="PF01408"/>
    </source>
</evidence>
<reference evidence="4" key="1">
    <citation type="journal article" date="2021" name="Syst. Appl. Microbiol.">
        <title>Roseomonas hellenica sp. nov., isolated from roots of wild-growing Alkanna tinctoria.</title>
        <authorList>
            <person name="Rat A."/>
            <person name="Naranjo H.D."/>
            <person name="Lebbe L."/>
            <person name="Cnockaert M."/>
            <person name="Krigas N."/>
            <person name="Grigoriadou K."/>
            <person name="Maloupa E."/>
            <person name="Willems A."/>
        </authorList>
    </citation>
    <scope>NUCLEOTIDE SEQUENCE [LARGE SCALE GENOMIC DNA]</scope>
    <source>
        <strain evidence="4">LMG 31523</strain>
    </source>
</reference>
<keyword evidence="4" id="KW-1185">Reference proteome</keyword>